<sequence>MIYFVERINRLLVAVETKFKNFELKMSNKESQLKSQSQRGALIFIKLVTFTVFSVHVTYFISSKCYLPFSETKTMYFDIVLPFRSDSIFYYYYAFTFETVVVVIEGLINISSIVIAVGFVHILCYEMDIFGIIMENMSDLISQKGMHRKNSENRRSECNLGIYRVFEDKSEMANLECRNTHCKHIVKEIVDHHSYLISLMNDVQSILSFIVLDMFVTCEFMLCLCSFQIYQIYSTTSFVSLMKNICMLAALIVHEFVYFFFGQRLVSKTQDLHRSVYFCEWYNETKSFKNSMNIVHLRMNKPFTILAGKIIPVTLASFITMFVGLHWS</sequence>
<evidence type="ECO:0000256" key="7">
    <source>
        <dbReference type="ARBA" id="ARBA00023136"/>
    </source>
</evidence>
<keyword evidence="7 10" id="KW-0472">Membrane</keyword>
<accession>A0A482XC09</accession>
<evidence type="ECO:0008006" key="13">
    <source>
        <dbReference type="Google" id="ProtNLM"/>
    </source>
</evidence>
<evidence type="ECO:0000256" key="4">
    <source>
        <dbReference type="ARBA" id="ARBA00022692"/>
    </source>
</evidence>
<evidence type="ECO:0000256" key="5">
    <source>
        <dbReference type="ARBA" id="ARBA00022725"/>
    </source>
</evidence>
<keyword evidence="6 10" id="KW-1133">Transmembrane helix</keyword>
<protein>
    <recommendedName>
        <fullName evidence="13">Odorant receptor</fullName>
    </recommendedName>
</protein>
<dbReference type="Pfam" id="PF02949">
    <property type="entry name" value="7tm_6"/>
    <property type="match status" value="1"/>
</dbReference>
<feature type="transmembrane region" description="Helical" evidence="10">
    <location>
        <begin position="241"/>
        <end position="261"/>
    </location>
</feature>
<keyword evidence="5" id="KW-0552">Olfaction</keyword>
<feature type="transmembrane region" description="Helical" evidence="10">
    <location>
        <begin position="206"/>
        <end position="229"/>
    </location>
</feature>
<organism evidence="11 12">
    <name type="scientific">Laodelphax striatellus</name>
    <name type="common">Small brown planthopper</name>
    <name type="synonym">Delphax striatella</name>
    <dbReference type="NCBI Taxonomy" id="195883"/>
    <lineage>
        <taxon>Eukaryota</taxon>
        <taxon>Metazoa</taxon>
        <taxon>Ecdysozoa</taxon>
        <taxon>Arthropoda</taxon>
        <taxon>Hexapoda</taxon>
        <taxon>Insecta</taxon>
        <taxon>Pterygota</taxon>
        <taxon>Neoptera</taxon>
        <taxon>Paraneoptera</taxon>
        <taxon>Hemiptera</taxon>
        <taxon>Auchenorrhyncha</taxon>
        <taxon>Fulgoroidea</taxon>
        <taxon>Delphacidae</taxon>
        <taxon>Criomorphinae</taxon>
        <taxon>Laodelphax</taxon>
    </lineage>
</organism>
<keyword evidence="2" id="KW-1003">Cell membrane</keyword>
<evidence type="ECO:0000256" key="8">
    <source>
        <dbReference type="ARBA" id="ARBA00023170"/>
    </source>
</evidence>
<dbReference type="GO" id="GO:0007165">
    <property type="term" value="P:signal transduction"/>
    <property type="evidence" value="ECO:0007669"/>
    <property type="project" value="UniProtKB-KW"/>
</dbReference>
<evidence type="ECO:0000256" key="6">
    <source>
        <dbReference type="ARBA" id="ARBA00022989"/>
    </source>
</evidence>
<dbReference type="AlphaFoldDB" id="A0A482XC09"/>
<keyword evidence="3" id="KW-0716">Sensory transduction</keyword>
<comment type="subcellular location">
    <subcellularLocation>
        <location evidence="1">Cell membrane</location>
        <topology evidence="1">Multi-pass membrane protein</topology>
    </subcellularLocation>
</comment>
<feature type="transmembrane region" description="Helical" evidence="10">
    <location>
        <begin position="41"/>
        <end position="61"/>
    </location>
</feature>
<evidence type="ECO:0000256" key="3">
    <source>
        <dbReference type="ARBA" id="ARBA00022606"/>
    </source>
</evidence>
<dbReference type="EMBL" id="QKKF02012754">
    <property type="protein sequence ID" value="RZF43374.1"/>
    <property type="molecule type" value="Genomic_DNA"/>
</dbReference>
<proteinExistence type="predicted"/>
<dbReference type="GO" id="GO:0005886">
    <property type="term" value="C:plasma membrane"/>
    <property type="evidence" value="ECO:0007669"/>
    <property type="project" value="UniProtKB-SubCell"/>
</dbReference>
<dbReference type="InParanoid" id="A0A482XC09"/>
<evidence type="ECO:0000256" key="10">
    <source>
        <dbReference type="SAM" id="Phobius"/>
    </source>
</evidence>
<dbReference type="FunCoup" id="A0A482XC09">
    <property type="interactions" value="69"/>
</dbReference>
<comment type="caution">
    <text evidence="11">The sequence shown here is derived from an EMBL/GenBank/DDBJ whole genome shotgun (WGS) entry which is preliminary data.</text>
</comment>
<feature type="transmembrane region" description="Helical" evidence="10">
    <location>
        <begin position="91"/>
        <end position="124"/>
    </location>
</feature>
<keyword evidence="9" id="KW-0807">Transducer</keyword>
<evidence type="ECO:0000313" key="12">
    <source>
        <dbReference type="Proteomes" id="UP000291343"/>
    </source>
</evidence>
<dbReference type="GO" id="GO:0005549">
    <property type="term" value="F:odorant binding"/>
    <property type="evidence" value="ECO:0007669"/>
    <property type="project" value="InterPro"/>
</dbReference>
<reference evidence="11 12" key="1">
    <citation type="journal article" date="2017" name="Gigascience">
        <title>Genome sequence of the small brown planthopper, Laodelphax striatellus.</title>
        <authorList>
            <person name="Zhu J."/>
            <person name="Jiang F."/>
            <person name="Wang X."/>
            <person name="Yang P."/>
            <person name="Bao Y."/>
            <person name="Zhao W."/>
            <person name="Wang W."/>
            <person name="Lu H."/>
            <person name="Wang Q."/>
            <person name="Cui N."/>
            <person name="Li J."/>
            <person name="Chen X."/>
            <person name="Luo L."/>
            <person name="Yu J."/>
            <person name="Kang L."/>
            <person name="Cui F."/>
        </authorList>
    </citation>
    <scope>NUCLEOTIDE SEQUENCE [LARGE SCALE GENOMIC DNA]</scope>
    <source>
        <strain evidence="11">Lst14</strain>
    </source>
</reference>
<dbReference type="Proteomes" id="UP000291343">
    <property type="component" value="Unassembled WGS sequence"/>
</dbReference>
<gene>
    <name evidence="11" type="ORF">LSTR_LSTR001635</name>
</gene>
<keyword evidence="12" id="KW-1185">Reference proteome</keyword>
<dbReference type="PANTHER" id="PTHR21137">
    <property type="entry name" value="ODORANT RECEPTOR"/>
    <property type="match status" value="1"/>
</dbReference>
<dbReference type="OrthoDB" id="6630830at2759"/>
<dbReference type="InterPro" id="IPR004117">
    <property type="entry name" value="7tm6_olfct_rcpt"/>
</dbReference>
<keyword evidence="8" id="KW-0675">Receptor</keyword>
<dbReference type="SMR" id="A0A482XC09"/>
<evidence type="ECO:0000256" key="9">
    <source>
        <dbReference type="ARBA" id="ARBA00023224"/>
    </source>
</evidence>
<evidence type="ECO:0000313" key="11">
    <source>
        <dbReference type="EMBL" id="RZF43374.1"/>
    </source>
</evidence>
<feature type="transmembrane region" description="Helical" evidence="10">
    <location>
        <begin position="306"/>
        <end position="327"/>
    </location>
</feature>
<dbReference type="PANTHER" id="PTHR21137:SF35">
    <property type="entry name" value="ODORANT RECEPTOR 19A-RELATED"/>
    <property type="match status" value="1"/>
</dbReference>
<evidence type="ECO:0000256" key="2">
    <source>
        <dbReference type="ARBA" id="ARBA00022475"/>
    </source>
</evidence>
<dbReference type="GO" id="GO:0004984">
    <property type="term" value="F:olfactory receptor activity"/>
    <property type="evidence" value="ECO:0007669"/>
    <property type="project" value="InterPro"/>
</dbReference>
<evidence type="ECO:0000256" key="1">
    <source>
        <dbReference type="ARBA" id="ARBA00004651"/>
    </source>
</evidence>
<keyword evidence="4 10" id="KW-0812">Transmembrane</keyword>
<name>A0A482XC09_LAOST</name>